<comment type="similarity">
    <text evidence="1">Belongs to the type-I restriction system S methylase family.</text>
</comment>
<dbReference type="GO" id="GO:0009307">
    <property type="term" value="P:DNA restriction-modification system"/>
    <property type="evidence" value="ECO:0007669"/>
    <property type="project" value="UniProtKB-KW"/>
</dbReference>
<dbReference type="Gene3D" id="1.10.287.1120">
    <property type="entry name" value="Bipartite methylase S protein"/>
    <property type="match status" value="1"/>
</dbReference>
<dbReference type="CDD" id="cd17290">
    <property type="entry name" value="RMtype1_S_AleSS8ORF2795P_TRD1-CR1_like"/>
    <property type="match status" value="1"/>
</dbReference>
<keyword evidence="5" id="KW-0540">Nuclease</keyword>
<feature type="domain" description="Type I restriction modification DNA specificity" evidence="4">
    <location>
        <begin position="230"/>
        <end position="408"/>
    </location>
</feature>
<accession>A0AAD0KTN2</accession>
<dbReference type="CDD" id="cd17280">
    <property type="entry name" value="RMtype1_S_MspEN3ORF6650P_TRD2-CR2_like"/>
    <property type="match status" value="1"/>
</dbReference>
<dbReference type="SUPFAM" id="SSF116734">
    <property type="entry name" value="DNA methylase specificity domain"/>
    <property type="match status" value="2"/>
</dbReference>
<dbReference type="InterPro" id="IPR000055">
    <property type="entry name" value="Restrct_endonuc_typeI_TRD"/>
</dbReference>
<evidence type="ECO:0000259" key="4">
    <source>
        <dbReference type="Pfam" id="PF01420"/>
    </source>
</evidence>
<dbReference type="GO" id="GO:0004519">
    <property type="term" value="F:endonuclease activity"/>
    <property type="evidence" value="ECO:0007669"/>
    <property type="project" value="UniProtKB-KW"/>
</dbReference>
<evidence type="ECO:0000256" key="2">
    <source>
        <dbReference type="ARBA" id="ARBA00022747"/>
    </source>
</evidence>
<gene>
    <name evidence="5" type="ORF">BKM66_01085</name>
</gene>
<dbReference type="Proteomes" id="UP000250181">
    <property type="component" value="Chromosome"/>
</dbReference>
<dbReference type="PANTHER" id="PTHR30408:SF12">
    <property type="entry name" value="TYPE I RESTRICTION ENZYME MJAVIII SPECIFICITY SUBUNIT"/>
    <property type="match status" value="1"/>
</dbReference>
<dbReference type="AlphaFoldDB" id="A0AAD0KTN2"/>
<dbReference type="PANTHER" id="PTHR30408">
    <property type="entry name" value="TYPE-1 RESTRICTION ENZYME ECOKI SPECIFICITY PROTEIN"/>
    <property type="match status" value="1"/>
</dbReference>
<evidence type="ECO:0000313" key="6">
    <source>
        <dbReference type="Proteomes" id="UP000250181"/>
    </source>
</evidence>
<dbReference type="InterPro" id="IPR044946">
    <property type="entry name" value="Restrct_endonuc_typeI_TRD_sf"/>
</dbReference>
<evidence type="ECO:0000256" key="3">
    <source>
        <dbReference type="ARBA" id="ARBA00023125"/>
    </source>
</evidence>
<proteinExistence type="inferred from homology"/>
<dbReference type="Pfam" id="PF01420">
    <property type="entry name" value="Methylase_S"/>
    <property type="match status" value="2"/>
</dbReference>
<evidence type="ECO:0000313" key="5">
    <source>
        <dbReference type="EMBL" id="AWX94815.1"/>
    </source>
</evidence>
<dbReference type="REBASE" id="256987">
    <property type="entry name" value="S.Ssu0061ORF1080P"/>
</dbReference>
<dbReference type="GO" id="GO:0003677">
    <property type="term" value="F:DNA binding"/>
    <property type="evidence" value="ECO:0007669"/>
    <property type="project" value="UniProtKB-KW"/>
</dbReference>
<organism evidence="5 6">
    <name type="scientific">Streptococcus suis</name>
    <dbReference type="NCBI Taxonomy" id="1307"/>
    <lineage>
        <taxon>Bacteria</taxon>
        <taxon>Bacillati</taxon>
        <taxon>Bacillota</taxon>
        <taxon>Bacilli</taxon>
        <taxon>Lactobacillales</taxon>
        <taxon>Streptococcaceae</taxon>
        <taxon>Streptococcus</taxon>
    </lineage>
</organism>
<sequence length="428" mass="48184">MTRMKDSGIEWIGEVPEEWGVKPIKHIFGAIGSGTTPDSSKVEYYDGNINWLQSGDLYKKDYVYAVSKTITDLGYRSSASLRIYRAPFLAIAMYGASIGNLAISKIDACVNQAVVVLKGEENIVRFAKLALEISKTELIFAAQGGTQPNVNQVLIKNWVIPFPSEVEIKKIADFLDKKVAQLDKVKSLLEEQIKILEDYRQSLIYETVTKGLDKTAPLKDSGVDWIGQIPEGWGIGRLKDFVKFQTGTTPPQSIGVNQDESGVPWFKPGDFSDNSIDLLSSENHITHEVVMQYNLSVYPKKTILLVGIASIGKVGYSAQPSYSNQQITALRTIGEIYPRYLAYLMFSSGRFIKETALYTVVPIINNQYLATMRLVLPSENEQKIIVEYLDRKLEQINQMIAIKKEQIENINKQRQTLIYDYVTGKRRV</sequence>
<dbReference type="RefSeq" id="WP_105184029.1">
    <property type="nucleotide sequence ID" value="NZ_CP017666.1"/>
</dbReference>
<dbReference type="EMBL" id="CP017666">
    <property type="protein sequence ID" value="AWX94815.1"/>
    <property type="molecule type" value="Genomic_DNA"/>
</dbReference>
<keyword evidence="2" id="KW-0680">Restriction system</keyword>
<name>A0AAD0KTN2_STRSU</name>
<dbReference type="Gene3D" id="3.90.220.20">
    <property type="entry name" value="DNA methylase specificity domains"/>
    <property type="match status" value="2"/>
</dbReference>
<evidence type="ECO:0000256" key="1">
    <source>
        <dbReference type="ARBA" id="ARBA00010923"/>
    </source>
</evidence>
<feature type="domain" description="Type I restriction modification DNA specificity" evidence="4">
    <location>
        <begin position="16"/>
        <end position="182"/>
    </location>
</feature>
<keyword evidence="5" id="KW-0255">Endonuclease</keyword>
<keyword evidence="3" id="KW-0238">DNA-binding</keyword>
<reference evidence="5 6" key="1">
    <citation type="submission" date="2016-10" db="EMBL/GenBank/DDBJ databases">
        <authorList>
            <person name="Zou G."/>
            <person name="Zhou R."/>
        </authorList>
    </citation>
    <scope>NUCLEOTIDE SEQUENCE [LARGE SCALE GENOMIC DNA]</scope>
    <source>
        <strain evidence="5 6">0061</strain>
    </source>
</reference>
<keyword evidence="5" id="KW-0378">Hydrolase</keyword>
<protein>
    <submittedName>
        <fullName evidence="5">Type I restriction endonuclease subunit S</fullName>
    </submittedName>
</protein>
<dbReference type="InterPro" id="IPR052021">
    <property type="entry name" value="Type-I_RS_S_subunit"/>
</dbReference>